<name>Q8TPK3_METAC</name>
<proteinExistence type="predicted"/>
<accession>Q8TPK3</accession>
<dbReference type="Proteomes" id="UP000002487">
    <property type="component" value="Chromosome"/>
</dbReference>
<dbReference type="EMBL" id="AE010299">
    <property type="protein sequence ID" value="AAM05312.1"/>
    <property type="molecule type" value="Genomic_DNA"/>
</dbReference>
<keyword evidence="2" id="KW-1185">Reference proteome</keyword>
<dbReference type="AlphaFoldDB" id="Q8TPK3"/>
<dbReference type="EnsemblBacteria" id="AAM05312">
    <property type="protein sequence ID" value="AAM05312"/>
    <property type="gene ID" value="MA_1908"/>
</dbReference>
<organism evidence="1 2">
    <name type="scientific">Methanosarcina acetivorans (strain ATCC 35395 / DSM 2834 / JCM 12185 / C2A)</name>
    <dbReference type="NCBI Taxonomy" id="188937"/>
    <lineage>
        <taxon>Archaea</taxon>
        <taxon>Methanobacteriati</taxon>
        <taxon>Methanobacteriota</taxon>
        <taxon>Stenosarchaea group</taxon>
        <taxon>Methanomicrobia</taxon>
        <taxon>Methanosarcinales</taxon>
        <taxon>Methanosarcinaceae</taxon>
        <taxon>Methanosarcina</taxon>
    </lineage>
</organism>
<dbReference type="KEGG" id="mac:MA_1908"/>
<evidence type="ECO:0000313" key="2">
    <source>
        <dbReference type="Proteomes" id="UP000002487"/>
    </source>
</evidence>
<dbReference type="HOGENOM" id="CLU_1478895_0_0_2"/>
<reference evidence="1 2" key="1">
    <citation type="journal article" date="2002" name="Genome Res.">
        <title>The genome of Methanosarcina acetivorans reveals extensive metabolic and physiological diversity.</title>
        <authorList>
            <person name="Galagan J.E."/>
            <person name="Nusbaum C."/>
            <person name="Roy A."/>
            <person name="Endrizzi M.G."/>
            <person name="Macdonald P."/>
            <person name="FitzHugh W."/>
            <person name="Calvo S."/>
            <person name="Engels R."/>
            <person name="Smirnov S."/>
            <person name="Atnoor D."/>
            <person name="Brown A."/>
            <person name="Allen N."/>
            <person name="Naylor J."/>
            <person name="Stange-Thomann N."/>
            <person name="DeArellano K."/>
            <person name="Johnson R."/>
            <person name="Linton L."/>
            <person name="McEwan P."/>
            <person name="McKernan K."/>
            <person name="Talamas J."/>
            <person name="Tirrell A."/>
            <person name="Ye W."/>
            <person name="Zimmer A."/>
            <person name="Barber R.D."/>
            <person name="Cann I."/>
            <person name="Graham D.E."/>
            <person name="Grahame D.A."/>
            <person name="Guss A."/>
            <person name="Hedderich R."/>
            <person name="Ingram-Smith C."/>
            <person name="Kuettner C.H."/>
            <person name="Krzycki J.A."/>
            <person name="Leigh J.A."/>
            <person name="Li W."/>
            <person name="Liu J."/>
            <person name="Mukhopadhyay B."/>
            <person name="Reeve J.N."/>
            <person name="Smith K."/>
            <person name="Springer T.A."/>
            <person name="Umayam L.A."/>
            <person name="White O."/>
            <person name="White R.H."/>
            <person name="de Macario E.C."/>
            <person name="Ferry J.G."/>
            <person name="Jarrell K.F."/>
            <person name="Jing H."/>
            <person name="Macario A.J.L."/>
            <person name="Paulsen I."/>
            <person name="Pritchett M."/>
            <person name="Sowers K.R."/>
            <person name="Swanson R.V."/>
            <person name="Zinder S.H."/>
            <person name="Lander E."/>
            <person name="Metcalf W.W."/>
            <person name="Birren B."/>
        </authorList>
    </citation>
    <scope>NUCLEOTIDE SEQUENCE [LARGE SCALE GENOMIC DNA]</scope>
    <source>
        <strain evidence="2">ATCC 35395 / DSM 2834 / JCM 12185 / C2A</strain>
    </source>
</reference>
<dbReference type="InParanoid" id="Q8TPK3"/>
<sequence length="182" mass="20998">MPWLTDHTPACATKTLPENSCSVQAYWLSWGLSRLRPSIPGKYIAEHDKRPGRNRTAQQYYYTTIIQPASSIFSSSMAVTGIFCFTATSYRAEPVKSATRKETGKLYRFRDKLNSAPYFLSSEYFLLTPGALLNLTDKYKRLRQLVWRPFTKKKKKQKTGIIGPSGHFYRLVFLRSINFFIC</sequence>
<gene>
    <name evidence="1" type="ordered locus">MA_1908</name>
</gene>
<evidence type="ECO:0000313" key="1">
    <source>
        <dbReference type="EMBL" id="AAM05312.1"/>
    </source>
</evidence>
<protein>
    <submittedName>
        <fullName evidence="1">Uncharacterized protein</fullName>
    </submittedName>
</protein>